<evidence type="ECO:0000256" key="1">
    <source>
        <dbReference type="ARBA" id="ARBA00004370"/>
    </source>
</evidence>
<evidence type="ECO:0000259" key="12">
    <source>
        <dbReference type="Pfam" id="PF25434"/>
    </source>
</evidence>
<keyword evidence="10" id="KW-0333">Golgi apparatus</keyword>
<dbReference type="GO" id="GO:0005794">
    <property type="term" value="C:Golgi apparatus"/>
    <property type="evidence" value="ECO:0007669"/>
    <property type="project" value="UniProtKB-SubCell"/>
</dbReference>
<reference evidence="13" key="1">
    <citation type="submission" date="2022-03" db="EMBL/GenBank/DDBJ databases">
        <authorList>
            <person name="Lindestad O."/>
        </authorList>
    </citation>
    <scope>NUCLEOTIDE SEQUENCE</scope>
</reference>
<evidence type="ECO:0000256" key="9">
    <source>
        <dbReference type="ARBA" id="ARBA00022737"/>
    </source>
</evidence>
<dbReference type="EMBL" id="CAKXAJ010023537">
    <property type="protein sequence ID" value="CAH2227863.1"/>
    <property type="molecule type" value="Genomic_DNA"/>
</dbReference>
<dbReference type="PANTHER" id="PTHR19237:SF20">
    <property type="entry name" value="NUCLEOBINDIN 1"/>
    <property type="match status" value="1"/>
</dbReference>
<evidence type="ECO:0000256" key="6">
    <source>
        <dbReference type="ARBA" id="ARBA00022525"/>
    </source>
</evidence>
<keyword evidence="5" id="KW-0963">Cytoplasm</keyword>
<dbReference type="InterPro" id="IPR057576">
    <property type="entry name" value="NUCB1_N"/>
</dbReference>
<evidence type="ECO:0000256" key="10">
    <source>
        <dbReference type="ARBA" id="ARBA00023034"/>
    </source>
</evidence>
<dbReference type="Pfam" id="PF25434">
    <property type="entry name" value="NUCB1_N"/>
    <property type="match status" value="1"/>
</dbReference>
<evidence type="ECO:0000256" key="4">
    <source>
        <dbReference type="ARBA" id="ARBA00004613"/>
    </source>
</evidence>
<keyword evidence="11" id="KW-0472">Membrane</keyword>
<dbReference type="GO" id="GO:0005793">
    <property type="term" value="C:endoplasmic reticulum-Golgi intermediate compartment"/>
    <property type="evidence" value="ECO:0007669"/>
    <property type="project" value="TreeGrafter"/>
</dbReference>
<evidence type="ECO:0000256" key="5">
    <source>
        <dbReference type="ARBA" id="ARBA00022490"/>
    </source>
</evidence>
<dbReference type="PANTHER" id="PTHR19237">
    <property type="entry name" value="NUCLEOBINDIN"/>
    <property type="match status" value="1"/>
</dbReference>
<name>A0A8S4R1H3_9NEOP</name>
<keyword evidence="8" id="KW-0732">Signal</keyword>
<keyword evidence="9" id="KW-0677">Repeat</keyword>
<feature type="non-terminal residue" evidence="13">
    <location>
        <position position="64"/>
    </location>
</feature>
<keyword evidence="7" id="KW-0597">Phosphoprotein</keyword>
<evidence type="ECO:0000256" key="2">
    <source>
        <dbReference type="ARBA" id="ARBA00004496"/>
    </source>
</evidence>
<comment type="caution">
    <text evidence="13">The sequence shown here is derived from an EMBL/GenBank/DDBJ whole genome shotgun (WGS) entry which is preliminary data.</text>
</comment>
<dbReference type="GO" id="GO:0005509">
    <property type="term" value="F:calcium ion binding"/>
    <property type="evidence" value="ECO:0007669"/>
    <property type="project" value="TreeGrafter"/>
</dbReference>
<dbReference type="OrthoDB" id="5982823at2759"/>
<proteinExistence type="predicted"/>
<accession>A0A8S4R1H3</accession>
<dbReference type="InterPro" id="IPR040250">
    <property type="entry name" value="Nucleobindin"/>
</dbReference>
<keyword evidence="6" id="KW-0964">Secreted</keyword>
<keyword evidence="14" id="KW-1185">Reference proteome</keyword>
<evidence type="ECO:0000256" key="3">
    <source>
        <dbReference type="ARBA" id="ARBA00004555"/>
    </source>
</evidence>
<dbReference type="GO" id="GO:0016020">
    <property type="term" value="C:membrane"/>
    <property type="evidence" value="ECO:0007669"/>
    <property type="project" value="UniProtKB-SubCell"/>
</dbReference>
<feature type="domain" description="NUCB1-like N-terminal" evidence="12">
    <location>
        <begin position="8"/>
        <end position="49"/>
    </location>
</feature>
<dbReference type="AlphaFoldDB" id="A0A8S4R1H3"/>
<organism evidence="13 14">
    <name type="scientific">Pararge aegeria aegeria</name>
    <dbReference type="NCBI Taxonomy" id="348720"/>
    <lineage>
        <taxon>Eukaryota</taxon>
        <taxon>Metazoa</taxon>
        <taxon>Ecdysozoa</taxon>
        <taxon>Arthropoda</taxon>
        <taxon>Hexapoda</taxon>
        <taxon>Insecta</taxon>
        <taxon>Pterygota</taxon>
        <taxon>Neoptera</taxon>
        <taxon>Endopterygota</taxon>
        <taxon>Lepidoptera</taxon>
        <taxon>Glossata</taxon>
        <taxon>Ditrysia</taxon>
        <taxon>Papilionoidea</taxon>
        <taxon>Nymphalidae</taxon>
        <taxon>Satyrinae</taxon>
        <taxon>Satyrini</taxon>
        <taxon>Parargina</taxon>
        <taxon>Pararge</taxon>
    </lineage>
</organism>
<dbReference type="Proteomes" id="UP000838756">
    <property type="component" value="Unassembled WGS sequence"/>
</dbReference>
<evidence type="ECO:0000256" key="7">
    <source>
        <dbReference type="ARBA" id="ARBA00022553"/>
    </source>
</evidence>
<comment type="subcellular location">
    <subcellularLocation>
        <location evidence="2">Cytoplasm</location>
    </subcellularLocation>
    <subcellularLocation>
        <location evidence="3">Golgi apparatus</location>
    </subcellularLocation>
    <subcellularLocation>
        <location evidence="1">Membrane</location>
    </subcellularLocation>
    <subcellularLocation>
        <location evidence="4">Secreted</location>
    </subcellularLocation>
</comment>
<protein>
    <submittedName>
        <fullName evidence="13">Jg22350 protein</fullName>
    </submittedName>
</protein>
<evidence type="ECO:0000256" key="8">
    <source>
        <dbReference type="ARBA" id="ARBA00022729"/>
    </source>
</evidence>
<sequence length="64" mass="7593">MNLCSIFQHYELTNDLNFEGKVPSNEHLDHHNPHTFEIDDLKKLILKTTADLEVADKKRRENFK</sequence>
<evidence type="ECO:0000256" key="11">
    <source>
        <dbReference type="ARBA" id="ARBA00023136"/>
    </source>
</evidence>
<evidence type="ECO:0000313" key="13">
    <source>
        <dbReference type="EMBL" id="CAH2227863.1"/>
    </source>
</evidence>
<dbReference type="GO" id="GO:0070062">
    <property type="term" value="C:extracellular exosome"/>
    <property type="evidence" value="ECO:0007669"/>
    <property type="project" value="TreeGrafter"/>
</dbReference>
<evidence type="ECO:0000313" key="14">
    <source>
        <dbReference type="Proteomes" id="UP000838756"/>
    </source>
</evidence>
<gene>
    <name evidence="13" type="primary">jg22350</name>
    <name evidence="13" type="ORF">PAEG_LOCUS8107</name>
</gene>